<evidence type="ECO:0000313" key="4">
    <source>
        <dbReference type="Proteomes" id="UP000187209"/>
    </source>
</evidence>
<feature type="compositionally biased region" description="Basic and acidic residues" evidence="2">
    <location>
        <begin position="253"/>
        <end position="262"/>
    </location>
</feature>
<dbReference type="Proteomes" id="UP000187209">
    <property type="component" value="Unassembled WGS sequence"/>
</dbReference>
<protein>
    <submittedName>
        <fullName evidence="3">Uncharacterized protein</fullName>
    </submittedName>
</protein>
<gene>
    <name evidence="3" type="ORF">SteCoe_37684</name>
</gene>
<dbReference type="EMBL" id="MPUH01001960">
    <property type="protein sequence ID" value="OMJ65748.1"/>
    <property type="molecule type" value="Genomic_DNA"/>
</dbReference>
<feature type="coiled-coil region" evidence="1">
    <location>
        <begin position="92"/>
        <end position="179"/>
    </location>
</feature>
<keyword evidence="4" id="KW-1185">Reference proteome</keyword>
<proteinExistence type="predicted"/>
<feature type="region of interest" description="Disordered" evidence="2">
    <location>
        <begin position="242"/>
        <end position="284"/>
    </location>
</feature>
<evidence type="ECO:0000256" key="2">
    <source>
        <dbReference type="SAM" id="MobiDB-lite"/>
    </source>
</evidence>
<name>A0A1R2AMJ2_9CILI</name>
<dbReference type="AlphaFoldDB" id="A0A1R2AMJ2"/>
<organism evidence="3 4">
    <name type="scientific">Stentor coeruleus</name>
    <dbReference type="NCBI Taxonomy" id="5963"/>
    <lineage>
        <taxon>Eukaryota</taxon>
        <taxon>Sar</taxon>
        <taxon>Alveolata</taxon>
        <taxon>Ciliophora</taxon>
        <taxon>Postciliodesmatophora</taxon>
        <taxon>Heterotrichea</taxon>
        <taxon>Heterotrichida</taxon>
        <taxon>Stentoridae</taxon>
        <taxon>Stentor</taxon>
    </lineage>
</organism>
<reference evidence="3 4" key="1">
    <citation type="submission" date="2016-11" db="EMBL/GenBank/DDBJ databases">
        <title>The macronuclear genome of Stentor coeruleus: a giant cell with tiny introns.</title>
        <authorList>
            <person name="Slabodnick M."/>
            <person name="Ruby J.G."/>
            <person name="Reiff S.B."/>
            <person name="Swart E.C."/>
            <person name="Gosai S."/>
            <person name="Prabakaran S."/>
            <person name="Witkowska E."/>
            <person name="Larue G.E."/>
            <person name="Fisher S."/>
            <person name="Freeman R.M."/>
            <person name="Gunawardena J."/>
            <person name="Chu W."/>
            <person name="Stover N.A."/>
            <person name="Gregory B.D."/>
            <person name="Nowacki M."/>
            <person name="Derisi J."/>
            <person name="Roy S.W."/>
            <person name="Marshall W.F."/>
            <person name="Sood P."/>
        </authorList>
    </citation>
    <scope>NUCLEOTIDE SEQUENCE [LARGE SCALE GENOMIC DNA]</scope>
    <source>
        <strain evidence="3">WM001</strain>
    </source>
</reference>
<evidence type="ECO:0000313" key="3">
    <source>
        <dbReference type="EMBL" id="OMJ65748.1"/>
    </source>
</evidence>
<evidence type="ECO:0000256" key="1">
    <source>
        <dbReference type="SAM" id="Coils"/>
    </source>
</evidence>
<keyword evidence="1" id="KW-0175">Coiled coil</keyword>
<comment type="caution">
    <text evidence="3">The sequence shown here is derived from an EMBL/GenBank/DDBJ whole genome shotgun (WGS) entry which is preliminary data.</text>
</comment>
<accession>A0A1R2AMJ2</accession>
<sequence length="284" mass="32849">MSDSTSKLGDLVSITSSLKIDEAIARSRKVMEESKALTLKNSQKKLALEEKFKSVLSGQNDLPSDVRKDSSTPKKSLDLQNVYSVDLGILKNEDLANEVKILNNKIASQNSTIKVLEMNLAECKNDNFHMIEELQQMKQRHRQEIQYLTDMYEEKLRNLVSGNKDVTTIETRLKELEEKFKRQVEYNYELVDKINDLSKNQDNLLSTRRLAEIEKEFEENRERCADLQDRIEKAHVMIKNESLGTRKFKKSKKNCETEGSTERKKKKSVKKDEEGGKKKKKKSA</sequence>